<feature type="compositionally biased region" description="Basic and acidic residues" evidence="1">
    <location>
        <begin position="125"/>
        <end position="135"/>
    </location>
</feature>
<evidence type="ECO:0000313" key="3">
    <source>
        <dbReference type="Proteomes" id="UP000324222"/>
    </source>
</evidence>
<reference evidence="2 3" key="1">
    <citation type="submission" date="2019-05" db="EMBL/GenBank/DDBJ databases">
        <title>Another draft genome of Portunus trituberculatus and its Hox gene families provides insights of decapod evolution.</title>
        <authorList>
            <person name="Jeong J.-H."/>
            <person name="Song I."/>
            <person name="Kim S."/>
            <person name="Choi T."/>
            <person name="Kim D."/>
            <person name="Ryu S."/>
            <person name="Kim W."/>
        </authorList>
    </citation>
    <scope>NUCLEOTIDE SEQUENCE [LARGE SCALE GENOMIC DNA]</scope>
    <source>
        <tissue evidence="2">Muscle</tissue>
    </source>
</reference>
<dbReference type="EMBL" id="VSRR010007749">
    <property type="protein sequence ID" value="MPC47459.1"/>
    <property type="molecule type" value="Genomic_DNA"/>
</dbReference>
<accession>A0A5B7FQB3</accession>
<evidence type="ECO:0000313" key="2">
    <source>
        <dbReference type="EMBL" id="MPC47459.1"/>
    </source>
</evidence>
<dbReference type="AlphaFoldDB" id="A0A5B7FQB3"/>
<sequence length="153" mass="17786">MDDIMTLTSSKEENNCRDRVFLTENAPAAQTTRSFTSVLDDYRYPSMHFPPVFHGRHIDRYVKHRNVRWTELRGDHQPLSASWMDGRRQAAEIINIGYRCAVTKILRQEMHEARFQAGSVKSRPKPLDVMKDRQPQRAAKTGLEGRQVVSERC</sequence>
<organism evidence="2 3">
    <name type="scientific">Portunus trituberculatus</name>
    <name type="common">Swimming crab</name>
    <name type="synonym">Neptunus trituberculatus</name>
    <dbReference type="NCBI Taxonomy" id="210409"/>
    <lineage>
        <taxon>Eukaryota</taxon>
        <taxon>Metazoa</taxon>
        <taxon>Ecdysozoa</taxon>
        <taxon>Arthropoda</taxon>
        <taxon>Crustacea</taxon>
        <taxon>Multicrustacea</taxon>
        <taxon>Malacostraca</taxon>
        <taxon>Eumalacostraca</taxon>
        <taxon>Eucarida</taxon>
        <taxon>Decapoda</taxon>
        <taxon>Pleocyemata</taxon>
        <taxon>Brachyura</taxon>
        <taxon>Eubrachyura</taxon>
        <taxon>Portunoidea</taxon>
        <taxon>Portunidae</taxon>
        <taxon>Portuninae</taxon>
        <taxon>Portunus</taxon>
    </lineage>
</organism>
<comment type="caution">
    <text evidence="2">The sequence shown here is derived from an EMBL/GenBank/DDBJ whole genome shotgun (WGS) entry which is preliminary data.</text>
</comment>
<evidence type="ECO:0000256" key="1">
    <source>
        <dbReference type="SAM" id="MobiDB-lite"/>
    </source>
</evidence>
<name>A0A5B7FQB3_PORTR</name>
<gene>
    <name evidence="2" type="ORF">E2C01_041206</name>
</gene>
<dbReference type="Proteomes" id="UP000324222">
    <property type="component" value="Unassembled WGS sequence"/>
</dbReference>
<keyword evidence="3" id="KW-1185">Reference proteome</keyword>
<feature type="region of interest" description="Disordered" evidence="1">
    <location>
        <begin position="116"/>
        <end position="153"/>
    </location>
</feature>
<protein>
    <submittedName>
        <fullName evidence="2">Uncharacterized protein</fullName>
    </submittedName>
</protein>
<proteinExistence type="predicted"/>